<proteinExistence type="predicted"/>
<keyword evidence="2" id="KW-1185">Reference proteome</keyword>
<protein>
    <recommendedName>
        <fullName evidence="3">Clp R domain-containing protein</fullName>
    </recommendedName>
</protein>
<dbReference type="AlphaFoldDB" id="A0A7X0RI65"/>
<dbReference type="RefSeq" id="WP_185253791.1">
    <property type="nucleotide sequence ID" value="NZ_JACKXE010000001.1"/>
</dbReference>
<evidence type="ECO:0000313" key="1">
    <source>
        <dbReference type="EMBL" id="MBB6628773.1"/>
    </source>
</evidence>
<dbReference type="EMBL" id="JACKXE010000001">
    <property type="protein sequence ID" value="MBB6628773.1"/>
    <property type="molecule type" value="Genomic_DNA"/>
</dbReference>
<dbReference type="InterPro" id="IPR036628">
    <property type="entry name" value="Clp_N_dom_sf"/>
</dbReference>
<organism evidence="1 2">
    <name type="scientific">Nocardioides luti</name>
    <dbReference type="NCBI Taxonomy" id="2761101"/>
    <lineage>
        <taxon>Bacteria</taxon>
        <taxon>Bacillati</taxon>
        <taxon>Actinomycetota</taxon>
        <taxon>Actinomycetes</taxon>
        <taxon>Propionibacteriales</taxon>
        <taxon>Nocardioidaceae</taxon>
        <taxon>Nocardioides</taxon>
    </lineage>
</organism>
<dbReference type="Proteomes" id="UP000523955">
    <property type="component" value="Unassembled WGS sequence"/>
</dbReference>
<accession>A0A7X0RI65</accession>
<sequence length="152" mass="16307">MSADRHEVRPEHLLRAVLGDAAAADLLRGVGLRPDEVRTTLEHRCLERVDVVDDEVLHTEGIDLGALLDALHEPRGVAAARDLARCSPSARRVLLAAVGEAARAGTATIGAGHVLLALRRSRDPVVAGTFAEHRCGVAELRDVVRRRGRRAG</sequence>
<gene>
    <name evidence="1" type="ORF">H5V45_15710</name>
</gene>
<reference evidence="1 2" key="1">
    <citation type="submission" date="2020-08" db="EMBL/GenBank/DDBJ databases">
        <authorList>
            <person name="Seo M.-J."/>
        </authorList>
    </citation>
    <scope>NUCLEOTIDE SEQUENCE [LARGE SCALE GENOMIC DNA]</scope>
    <source>
        <strain evidence="1 2">KIGAM211</strain>
    </source>
</reference>
<evidence type="ECO:0000313" key="2">
    <source>
        <dbReference type="Proteomes" id="UP000523955"/>
    </source>
</evidence>
<dbReference type="Gene3D" id="1.10.1780.10">
    <property type="entry name" value="Clp, N-terminal domain"/>
    <property type="match status" value="1"/>
</dbReference>
<dbReference type="SUPFAM" id="SSF81923">
    <property type="entry name" value="Double Clp-N motif"/>
    <property type="match status" value="1"/>
</dbReference>
<evidence type="ECO:0008006" key="3">
    <source>
        <dbReference type="Google" id="ProtNLM"/>
    </source>
</evidence>
<name>A0A7X0RI65_9ACTN</name>
<comment type="caution">
    <text evidence="1">The sequence shown here is derived from an EMBL/GenBank/DDBJ whole genome shotgun (WGS) entry which is preliminary data.</text>
</comment>